<feature type="transmembrane region" description="Helical" evidence="7">
    <location>
        <begin position="171"/>
        <end position="190"/>
    </location>
</feature>
<feature type="transmembrane region" description="Helical" evidence="7">
    <location>
        <begin position="46"/>
        <end position="67"/>
    </location>
</feature>
<dbReference type="Pfam" id="PF20684">
    <property type="entry name" value="Fung_rhodopsin"/>
    <property type="match status" value="1"/>
</dbReference>
<evidence type="ECO:0000259" key="8">
    <source>
        <dbReference type="Pfam" id="PF20684"/>
    </source>
</evidence>
<reference evidence="9 10" key="1">
    <citation type="journal article" date="2020" name="Microbiol. Resour. Announc.">
        <title>Draft Genome Sequence of a Cladosporium Species Isolated from the Mesophotic Ascidian Didemnum maculosum.</title>
        <authorList>
            <person name="Gioti A."/>
            <person name="Siaperas R."/>
            <person name="Nikolaivits E."/>
            <person name="Le Goff G."/>
            <person name="Ouazzani J."/>
            <person name="Kotoulas G."/>
            <person name="Topakas E."/>
        </authorList>
    </citation>
    <scope>NUCLEOTIDE SEQUENCE [LARGE SCALE GENOMIC DNA]</scope>
    <source>
        <strain evidence="9 10">TM138-S3</strain>
    </source>
</reference>
<evidence type="ECO:0000256" key="3">
    <source>
        <dbReference type="ARBA" id="ARBA00022989"/>
    </source>
</evidence>
<evidence type="ECO:0000256" key="5">
    <source>
        <dbReference type="ARBA" id="ARBA00038359"/>
    </source>
</evidence>
<protein>
    <recommendedName>
        <fullName evidence="8">Rhodopsin domain-containing protein</fullName>
    </recommendedName>
</protein>
<evidence type="ECO:0000256" key="1">
    <source>
        <dbReference type="ARBA" id="ARBA00004141"/>
    </source>
</evidence>
<feature type="compositionally biased region" description="Polar residues" evidence="6">
    <location>
        <begin position="282"/>
        <end position="294"/>
    </location>
</feature>
<dbReference type="RefSeq" id="XP_069228202.1">
    <property type="nucleotide sequence ID" value="XM_069375054.1"/>
</dbReference>
<accession>A0AB34KMX0</accession>
<evidence type="ECO:0000256" key="6">
    <source>
        <dbReference type="SAM" id="MobiDB-lite"/>
    </source>
</evidence>
<sequence length="390" mass="44004">MAEERGTRLIAVCWSLVAASAVMLFLRVYCKLWRRRGLWWDDHFLIISWFSLVIAVALNTYIVSLGFGSHIWTISDENLKKINLDTIIVAAFGIISTTTGKTSFAITLYRITETKWMKWFLILVIITVNLFLNFVWIFGLAKCTPFARVYDKSVPGTCWDLQRLAKFQLFAAYYSAILDFVLAFLPWQVLMGLNMKLREKIGVAVAMSLGAVAGATGIVKAVLVVSMTDPDVTYQRVDLTIWTLSEPAVTIMAICIPVLRSLYREIKTSSQRSNTYRDKSRLTSNEPHTGTHGSSADARKSSRVLGFSAKYGREHVNVMSMSDFRESQEALKDVESNSSEHDVSNGGIMKTEEYRVRMERVSSEDRGFSATTPPTDVEMVPMGRPHHHAR</sequence>
<feature type="domain" description="Rhodopsin" evidence="8">
    <location>
        <begin position="26"/>
        <end position="264"/>
    </location>
</feature>
<proteinExistence type="inferred from homology"/>
<dbReference type="InterPro" id="IPR049326">
    <property type="entry name" value="Rhodopsin_dom_fungi"/>
</dbReference>
<feature type="region of interest" description="Disordered" evidence="6">
    <location>
        <begin position="360"/>
        <end position="390"/>
    </location>
</feature>
<evidence type="ECO:0000256" key="7">
    <source>
        <dbReference type="SAM" id="Phobius"/>
    </source>
</evidence>
<comment type="similarity">
    <text evidence="5">Belongs to the SAT4 family.</text>
</comment>
<dbReference type="GeneID" id="96007892"/>
<feature type="transmembrane region" description="Helical" evidence="7">
    <location>
        <begin position="6"/>
        <end position="26"/>
    </location>
</feature>
<evidence type="ECO:0000313" key="9">
    <source>
        <dbReference type="EMBL" id="KAL1585096.1"/>
    </source>
</evidence>
<keyword evidence="3 7" id="KW-1133">Transmembrane helix</keyword>
<feature type="region of interest" description="Disordered" evidence="6">
    <location>
        <begin position="273"/>
        <end position="301"/>
    </location>
</feature>
<organism evidence="9 10">
    <name type="scientific">Cladosporium halotolerans</name>
    <dbReference type="NCBI Taxonomy" id="1052096"/>
    <lineage>
        <taxon>Eukaryota</taxon>
        <taxon>Fungi</taxon>
        <taxon>Dikarya</taxon>
        <taxon>Ascomycota</taxon>
        <taxon>Pezizomycotina</taxon>
        <taxon>Dothideomycetes</taxon>
        <taxon>Dothideomycetidae</taxon>
        <taxon>Cladosporiales</taxon>
        <taxon>Cladosporiaceae</taxon>
        <taxon>Cladosporium</taxon>
    </lineage>
</organism>
<dbReference type="Proteomes" id="UP000803884">
    <property type="component" value="Unassembled WGS sequence"/>
</dbReference>
<keyword evidence="2 7" id="KW-0812">Transmembrane</keyword>
<evidence type="ECO:0000256" key="4">
    <source>
        <dbReference type="ARBA" id="ARBA00023136"/>
    </source>
</evidence>
<keyword evidence="4 7" id="KW-0472">Membrane</keyword>
<feature type="transmembrane region" description="Helical" evidence="7">
    <location>
        <begin position="239"/>
        <end position="263"/>
    </location>
</feature>
<dbReference type="InterPro" id="IPR052337">
    <property type="entry name" value="SAT4-like"/>
</dbReference>
<dbReference type="PANTHER" id="PTHR33048">
    <property type="entry name" value="PTH11-LIKE INTEGRAL MEMBRANE PROTEIN (AFU_ORTHOLOGUE AFUA_5G11245)"/>
    <property type="match status" value="1"/>
</dbReference>
<gene>
    <name evidence="9" type="ORF">WHR41_06449</name>
</gene>
<feature type="transmembrane region" description="Helical" evidence="7">
    <location>
        <begin position="202"/>
        <end position="227"/>
    </location>
</feature>
<evidence type="ECO:0000256" key="2">
    <source>
        <dbReference type="ARBA" id="ARBA00022692"/>
    </source>
</evidence>
<dbReference type="GO" id="GO:0016020">
    <property type="term" value="C:membrane"/>
    <property type="evidence" value="ECO:0007669"/>
    <property type="project" value="UniProtKB-SubCell"/>
</dbReference>
<comment type="subcellular location">
    <subcellularLocation>
        <location evidence="1">Membrane</location>
        <topology evidence="1">Multi-pass membrane protein</topology>
    </subcellularLocation>
</comment>
<keyword evidence="10" id="KW-1185">Reference proteome</keyword>
<dbReference type="AlphaFoldDB" id="A0AB34KMX0"/>
<dbReference type="EMBL" id="JAAQHG020000021">
    <property type="protein sequence ID" value="KAL1585096.1"/>
    <property type="molecule type" value="Genomic_DNA"/>
</dbReference>
<feature type="transmembrane region" description="Helical" evidence="7">
    <location>
        <begin position="120"/>
        <end position="141"/>
    </location>
</feature>
<name>A0AB34KMX0_9PEZI</name>
<dbReference type="PANTHER" id="PTHR33048:SF42">
    <property type="entry name" value="INTEGRAL MEMBRANE PROTEIN"/>
    <property type="match status" value="1"/>
</dbReference>
<comment type="caution">
    <text evidence="9">The sequence shown here is derived from an EMBL/GenBank/DDBJ whole genome shotgun (WGS) entry which is preliminary data.</text>
</comment>
<feature type="transmembrane region" description="Helical" evidence="7">
    <location>
        <begin position="87"/>
        <end position="108"/>
    </location>
</feature>
<evidence type="ECO:0000313" key="10">
    <source>
        <dbReference type="Proteomes" id="UP000803884"/>
    </source>
</evidence>